<sequence>SRPNQSCAVERPIIRPGHTLRPDPKGASLRSEPSMLTSSCPNLSGRNTHGSPQMASSWDMAHMFTMAVVPAGTTCLPTWVSWTARRAQDRSGPGGCMRRVSLTIHWRKCRLGMFESVMGRRPTTASISFWAFDWMSGWSAMRAMAHSRSMATTSTPRKIISCHSDHISVLQPFILWQCKHVAEQIILVVAVLCQPPLLNDLPKIPSNPSYQPPARGPYPPEVQQRAPQCCVWSPRLNVPTSSYPSLTISASSSLTALPSRPSTLPATLSREALWSKALMATSPDLSIWSATRLTMPSATWQRRPSSAAMRRGESMPAPATRRRRRQYSPAGANPMARQNMSSLAAALGGRSTNAAPDRISRAVSGWLLITTGVAPRVSDMRRRAPCASASAARRRCMSGPDTVGRDPTSGQPRGPGMGEAPLLFLRARRVVITNGMVTAAKARQRERREESHEGCALGLMVAVVKCTRKTKEIMVLEARLVELRYSVTALWWKRRRRTFAVQVMVIAGREQSINGDSTRETRVEEELVWSLLIDGSTWV</sequence>
<feature type="non-terminal residue" evidence="2">
    <location>
        <position position="539"/>
    </location>
</feature>
<evidence type="ECO:0000313" key="3">
    <source>
        <dbReference type="Proteomes" id="UP001341281"/>
    </source>
</evidence>
<keyword evidence="3" id="KW-1185">Reference proteome</keyword>
<dbReference type="Proteomes" id="UP001341281">
    <property type="component" value="Chromosome 01"/>
</dbReference>
<organism evidence="2 3">
    <name type="scientific">Paspalum notatum var. saurae</name>
    <dbReference type="NCBI Taxonomy" id="547442"/>
    <lineage>
        <taxon>Eukaryota</taxon>
        <taxon>Viridiplantae</taxon>
        <taxon>Streptophyta</taxon>
        <taxon>Embryophyta</taxon>
        <taxon>Tracheophyta</taxon>
        <taxon>Spermatophyta</taxon>
        <taxon>Magnoliopsida</taxon>
        <taxon>Liliopsida</taxon>
        <taxon>Poales</taxon>
        <taxon>Poaceae</taxon>
        <taxon>PACMAD clade</taxon>
        <taxon>Panicoideae</taxon>
        <taxon>Andropogonodae</taxon>
        <taxon>Paspaleae</taxon>
        <taxon>Paspalinae</taxon>
        <taxon>Paspalum</taxon>
    </lineage>
</organism>
<feature type="non-terminal residue" evidence="2">
    <location>
        <position position="1"/>
    </location>
</feature>
<feature type="compositionally biased region" description="Polar residues" evidence="1">
    <location>
        <begin position="34"/>
        <end position="54"/>
    </location>
</feature>
<feature type="region of interest" description="Disordered" evidence="1">
    <location>
        <begin position="391"/>
        <end position="418"/>
    </location>
</feature>
<accession>A0AAQ3PKB3</accession>
<gene>
    <name evidence="2" type="ORF">U9M48_002925</name>
</gene>
<protein>
    <submittedName>
        <fullName evidence="2">Uncharacterized protein</fullName>
    </submittedName>
</protein>
<name>A0AAQ3PKB3_PASNO</name>
<evidence type="ECO:0000256" key="1">
    <source>
        <dbReference type="SAM" id="MobiDB-lite"/>
    </source>
</evidence>
<proteinExistence type="predicted"/>
<evidence type="ECO:0000313" key="2">
    <source>
        <dbReference type="EMBL" id="WVZ51815.1"/>
    </source>
</evidence>
<feature type="region of interest" description="Disordered" evidence="1">
    <location>
        <begin position="299"/>
        <end position="335"/>
    </location>
</feature>
<dbReference type="EMBL" id="CP144745">
    <property type="protein sequence ID" value="WVZ51815.1"/>
    <property type="molecule type" value="Genomic_DNA"/>
</dbReference>
<reference evidence="2 3" key="1">
    <citation type="submission" date="2024-02" db="EMBL/GenBank/DDBJ databases">
        <title>High-quality chromosome-scale genome assembly of Pensacola bahiagrass (Paspalum notatum Flugge var. saurae).</title>
        <authorList>
            <person name="Vega J.M."/>
            <person name="Podio M."/>
            <person name="Orjuela J."/>
            <person name="Siena L.A."/>
            <person name="Pessino S.C."/>
            <person name="Combes M.C."/>
            <person name="Mariac C."/>
            <person name="Albertini E."/>
            <person name="Pupilli F."/>
            <person name="Ortiz J.P.A."/>
            <person name="Leblanc O."/>
        </authorList>
    </citation>
    <scope>NUCLEOTIDE SEQUENCE [LARGE SCALE GENOMIC DNA]</scope>
    <source>
        <strain evidence="2">R1</strain>
        <tissue evidence="2">Leaf</tissue>
    </source>
</reference>
<dbReference type="AlphaFoldDB" id="A0AAQ3PKB3"/>
<feature type="region of interest" description="Disordered" evidence="1">
    <location>
        <begin position="1"/>
        <end position="54"/>
    </location>
</feature>